<evidence type="ECO:0000256" key="1">
    <source>
        <dbReference type="SAM" id="Phobius"/>
    </source>
</evidence>
<gene>
    <name evidence="2" type="ORF">SDC9_109436</name>
</gene>
<keyword evidence="1" id="KW-1133">Transmembrane helix</keyword>
<reference evidence="2" key="1">
    <citation type="submission" date="2019-08" db="EMBL/GenBank/DDBJ databases">
        <authorList>
            <person name="Kucharzyk K."/>
            <person name="Murdoch R.W."/>
            <person name="Higgins S."/>
            <person name="Loffler F."/>
        </authorList>
    </citation>
    <scope>NUCLEOTIDE SEQUENCE</scope>
</reference>
<protein>
    <recommendedName>
        <fullName evidence="3">YibE/F-like protein</fullName>
    </recommendedName>
</protein>
<feature type="transmembrane region" description="Helical" evidence="1">
    <location>
        <begin position="183"/>
        <end position="204"/>
    </location>
</feature>
<dbReference type="PANTHER" id="PTHR41771">
    <property type="entry name" value="MEMBRANE PROTEIN-RELATED"/>
    <property type="match status" value="1"/>
</dbReference>
<keyword evidence="1" id="KW-0472">Membrane</keyword>
<organism evidence="2">
    <name type="scientific">bioreactor metagenome</name>
    <dbReference type="NCBI Taxonomy" id="1076179"/>
    <lineage>
        <taxon>unclassified sequences</taxon>
        <taxon>metagenomes</taxon>
        <taxon>ecological metagenomes</taxon>
    </lineage>
</organism>
<keyword evidence="1" id="KW-0812">Transmembrane</keyword>
<dbReference type="AlphaFoldDB" id="A0A645BD38"/>
<proteinExistence type="predicted"/>
<feature type="transmembrane region" description="Helical" evidence="1">
    <location>
        <begin position="245"/>
        <end position="267"/>
    </location>
</feature>
<evidence type="ECO:0008006" key="3">
    <source>
        <dbReference type="Google" id="ProtNLM"/>
    </source>
</evidence>
<evidence type="ECO:0000313" key="2">
    <source>
        <dbReference type="EMBL" id="MPM62561.1"/>
    </source>
</evidence>
<feature type="transmembrane region" description="Helical" evidence="1">
    <location>
        <begin position="317"/>
        <end position="337"/>
    </location>
</feature>
<name>A0A645BD38_9ZZZZ</name>
<feature type="transmembrane region" description="Helical" evidence="1">
    <location>
        <begin position="211"/>
        <end position="233"/>
    </location>
</feature>
<accession>A0A645BD38</accession>
<dbReference type="Pfam" id="PF07907">
    <property type="entry name" value="YibE_F"/>
    <property type="match status" value="1"/>
</dbReference>
<dbReference type="PANTHER" id="PTHR41771:SF1">
    <property type="entry name" value="MEMBRANE PROTEIN"/>
    <property type="match status" value="1"/>
</dbReference>
<sequence length="381" mass="41262">MIRRRVRDFWRKNRADLAWILFFLAFGAALQTIHLAPPSPVRQSGEKVPARVLTVDNRFVTMQGLLTYGHQELEVEVLRGDRTGQHFAAQNLLRAQIELDKLYRPGDVILIGVLSGSVPGQSTVNAQEFFTVERALWLFAAFALILIAFGGLTGLKALISFIFSCQVLWQLVIPLCLRGWNPIAVTLGAVTLLTAVIIFIVAGWNRKGVTAFAGSMLGILTGCVLSILFTHIFRVNGAVMPYSQTLIYSGFGNLNLTDLFIGGIFLASSGAVMDLGMDVAAGMDEVAAHRPGLSRRALAASGFRIGRSVVGTMTTTLLLAYSGGYLTLLMMFAAEGISPWEFLNHPHVAAEVVKTLVGSMGLVLVAPFTALVGACLLRRPQ</sequence>
<feature type="transmembrane region" description="Helical" evidence="1">
    <location>
        <begin position="357"/>
        <end position="377"/>
    </location>
</feature>
<dbReference type="InterPro" id="IPR012507">
    <property type="entry name" value="YibE_F"/>
</dbReference>
<dbReference type="EMBL" id="VSSQ01018931">
    <property type="protein sequence ID" value="MPM62561.1"/>
    <property type="molecule type" value="Genomic_DNA"/>
</dbReference>
<comment type="caution">
    <text evidence="2">The sequence shown here is derived from an EMBL/GenBank/DDBJ whole genome shotgun (WGS) entry which is preliminary data.</text>
</comment>
<feature type="transmembrane region" description="Helical" evidence="1">
    <location>
        <begin position="135"/>
        <end position="152"/>
    </location>
</feature>